<feature type="domain" description="N-acetyltransferase" evidence="1">
    <location>
        <begin position="1"/>
        <end position="135"/>
    </location>
</feature>
<proteinExistence type="predicted"/>
<evidence type="ECO:0000313" key="2">
    <source>
        <dbReference type="EMBL" id="GAA4842421.1"/>
    </source>
</evidence>
<sequence length="135" mass="15873">MEIKKLNSKATWPLRHKVMWPNKPIEYVQLPNDQEGLHLGLFIEEKLVSVISVFVENGEAQFRKFATDMEEQGKGYGTKLLTYLLDYLKQEGVKKVWCNARVEKAFFYNRFGLKETEQRFSKGGIDYVIMEQVFE</sequence>
<dbReference type="InterPro" id="IPR016181">
    <property type="entry name" value="Acyl_CoA_acyltransferase"/>
</dbReference>
<dbReference type="Pfam" id="PF13673">
    <property type="entry name" value="Acetyltransf_10"/>
    <property type="match status" value="1"/>
</dbReference>
<evidence type="ECO:0000259" key="1">
    <source>
        <dbReference type="PROSITE" id="PS51186"/>
    </source>
</evidence>
<dbReference type="EMBL" id="BAABJX010000045">
    <property type="protein sequence ID" value="GAA4842421.1"/>
    <property type="molecule type" value="Genomic_DNA"/>
</dbReference>
<name>A0ABP9DFH4_9BACT</name>
<dbReference type="Proteomes" id="UP001500298">
    <property type="component" value="Unassembled WGS sequence"/>
</dbReference>
<dbReference type="SUPFAM" id="SSF55729">
    <property type="entry name" value="Acyl-CoA N-acyltransferases (Nat)"/>
    <property type="match status" value="1"/>
</dbReference>
<evidence type="ECO:0000313" key="3">
    <source>
        <dbReference type="Proteomes" id="UP001500298"/>
    </source>
</evidence>
<comment type="caution">
    <text evidence="2">The sequence shown here is derived from an EMBL/GenBank/DDBJ whole genome shotgun (WGS) entry which is preliminary data.</text>
</comment>
<dbReference type="InterPro" id="IPR000182">
    <property type="entry name" value="GNAT_dom"/>
</dbReference>
<accession>A0ABP9DFH4</accession>
<protein>
    <submittedName>
        <fullName evidence="2">GNAT family N-acetyltransferase</fullName>
    </submittedName>
</protein>
<organism evidence="2 3">
    <name type="scientific">Algivirga pacifica</name>
    <dbReference type="NCBI Taxonomy" id="1162670"/>
    <lineage>
        <taxon>Bacteria</taxon>
        <taxon>Pseudomonadati</taxon>
        <taxon>Bacteroidota</taxon>
        <taxon>Cytophagia</taxon>
        <taxon>Cytophagales</taxon>
        <taxon>Flammeovirgaceae</taxon>
        <taxon>Algivirga</taxon>
    </lineage>
</organism>
<keyword evidence="3" id="KW-1185">Reference proteome</keyword>
<dbReference type="CDD" id="cd04301">
    <property type="entry name" value="NAT_SF"/>
    <property type="match status" value="1"/>
</dbReference>
<dbReference type="Gene3D" id="3.40.630.30">
    <property type="match status" value="1"/>
</dbReference>
<gene>
    <name evidence="2" type="ORF">GCM10023331_29350</name>
</gene>
<dbReference type="PROSITE" id="PS51186">
    <property type="entry name" value="GNAT"/>
    <property type="match status" value="1"/>
</dbReference>
<reference evidence="3" key="1">
    <citation type="journal article" date="2019" name="Int. J. Syst. Evol. Microbiol.">
        <title>The Global Catalogue of Microorganisms (GCM) 10K type strain sequencing project: providing services to taxonomists for standard genome sequencing and annotation.</title>
        <authorList>
            <consortium name="The Broad Institute Genomics Platform"/>
            <consortium name="The Broad Institute Genome Sequencing Center for Infectious Disease"/>
            <person name="Wu L."/>
            <person name="Ma J."/>
        </authorList>
    </citation>
    <scope>NUCLEOTIDE SEQUENCE [LARGE SCALE GENOMIC DNA]</scope>
    <source>
        <strain evidence="3">JCM 18326</strain>
    </source>
</reference>
<dbReference type="RefSeq" id="WP_345373095.1">
    <property type="nucleotide sequence ID" value="NZ_BAABJX010000045.1"/>
</dbReference>